<dbReference type="EMBL" id="AVCK01000023">
    <property type="protein sequence ID" value="KFN45794.1"/>
    <property type="molecule type" value="Genomic_DNA"/>
</dbReference>
<evidence type="ECO:0000313" key="1">
    <source>
        <dbReference type="EMBL" id="KFN45794.1"/>
    </source>
</evidence>
<name>A0A091B4I1_9GAMM</name>
<keyword evidence="2" id="KW-1185">Reference proteome</keyword>
<dbReference type="PANTHER" id="PTHR30348">
    <property type="entry name" value="UNCHARACTERIZED PROTEIN YECE"/>
    <property type="match status" value="1"/>
</dbReference>
<dbReference type="InterPro" id="IPR036520">
    <property type="entry name" value="UPF0759_sf"/>
</dbReference>
<gene>
    <name evidence="1" type="ORF">N787_12085</name>
</gene>
<sequence>MDGHRIRVGTASWTDPSLIQCKRFYPPGCTSAEGRLRYYADKFPLVEVDSSYYALPSARNAHAWVERTPDDFAFNLKAFRLFTGHQTPAKALPKDVQQALAGHFAVKKNLYYKDTPAEIRDLLWHRFENAVRPLREAGKLRALHFQFAPWVTRSARAQDHILECQRRLAGYHLAVEFRHRSWFEGDAAGDTLAFERAHDLTHVVVDEPQGFENSIPTVWAVTSPKLAILRLHGRNAATWNIGGEAASDRFNYDYSDAELGALVAPLRETASLAGETHAIFNNNYGDQGQRNAATLQALLDGA</sequence>
<reference evidence="1 2" key="1">
    <citation type="submission" date="2013-09" db="EMBL/GenBank/DDBJ databases">
        <title>Genome sequencing of Arenimonas metalli.</title>
        <authorList>
            <person name="Chen F."/>
            <person name="Wang G."/>
        </authorList>
    </citation>
    <scope>NUCLEOTIDE SEQUENCE [LARGE SCALE GENOMIC DNA]</scope>
    <source>
        <strain evidence="1 2">CF5-1</strain>
    </source>
</reference>
<dbReference type="OrthoDB" id="9780310at2"/>
<evidence type="ECO:0000313" key="2">
    <source>
        <dbReference type="Proteomes" id="UP000029393"/>
    </source>
</evidence>
<proteinExistence type="predicted"/>
<dbReference type="RefSeq" id="WP_034212870.1">
    <property type="nucleotide sequence ID" value="NZ_AVCK01000023.1"/>
</dbReference>
<organism evidence="1 2">
    <name type="scientific">Arenimonas metalli CF5-1</name>
    <dbReference type="NCBI Taxonomy" id="1384056"/>
    <lineage>
        <taxon>Bacteria</taxon>
        <taxon>Pseudomonadati</taxon>
        <taxon>Pseudomonadota</taxon>
        <taxon>Gammaproteobacteria</taxon>
        <taxon>Lysobacterales</taxon>
        <taxon>Lysobacteraceae</taxon>
        <taxon>Arenimonas</taxon>
    </lineage>
</organism>
<dbReference type="AlphaFoldDB" id="A0A091B4I1"/>
<dbReference type="Gene3D" id="3.20.20.410">
    <property type="entry name" value="Protein of unknown function UPF0759"/>
    <property type="match status" value="1"/>
</dbReference>
<dbReference type="PANTHER" id="PTHR30348:SF13">
    <property type="entry name" value="UPF0759 PROTEIN YUNF"/>
    <property type="match status" value="1"/>
</dbReference>
<dbReference type="SUPFAM" id="SSF117396">
    <property type="entry name" value="TM1631-like"/>
    <property type="match status" value="1"/>
</dbReference>
<dbReference type="InterPro" id="IPR002763">
    <property type="entry name" value="DUF72"/>
</dbReference>
<dbReference type="eggNOG" id="COG1801">
    <property type="taxonomic scope" value="Bacteria"/>
</dbReference>
<accession>A0A091B4I1</accession>
<dbReference type="Pfam" id="PF01904">
    <property type="entry name" value="DUF72"/>
    <property type="match status" value="1"/>
</dbReference>
<dbReference type="STRING" id="1384056.N787_12085"/>
<comment type="caution">
    <text evidence="1">The sequence shown here is derived from an EMBL/GenBank/DDBJ whole genome shotgun (WGS) entry which is preliminary data.</text>
</comment>
<protein>
    <recommendedName>
        <fullName evidence="3">DUF72 domain-containing protein</fullName>
    </recommendedName>
</protein>
<dbReference type="PATRIC" id="fig|1384056.3.peg.1746"/>
<dbReference type="Proteomes" id="UP000029393">
    <property type="component" value="Unassembled WGS sequence"/>
</dbReference>
<evidence type="ECO:0008006" key="3">
    <source>
        <dbReference type="Google" id="ProtNLM"/>
    </source>
</evidence>